<dbReference type="KEGG" id="sxa:FMM02_10435"/>
<evidence type="ECO:0000256" key="1">
    <source>
        <dbReference type="SAM" id="MobiDB-lite"/>
    </source>
</evidence>
<feature type="signal peptide" evidence="2">
    <location>
        <begin position="1"/>
        <end position="17"/>
    </location>
</feature>
<dbReference type="Proteomes" id="UP000321857">
    <property type="component" value="Chromosome"/>
</dbReference>
<name>A0A516ITT3_9SPHN</name>
<protein>
    <recommendedName>
        <fullName evidence="5">Secreted protein</fullName>
    </recommendedName>
</protein>
<sequence length="74" mass="7952">MTIAMILAAFGSTVSFAAEVTKRPACPKTEQAPTQTQRQQAPRAESQPRKARPSGCPLTRAIPAVVDPTPFFLI</sequence>
<dbReference type="RefSeq" id="WP_147494780.1">
    <property type="nucleotide sequence ID" value="NZ_CP041659.1"/>
</dbReference>
<evidence type="ECO:0000313" key="3">
    <source>
        <dbReference type="EMBL" id="QDP20332.1"/>
    </source>
</evidence>
<accession>A0A516ITT3</accession>
<feature type="compositionally biased region" description="Low complexity" evidence="1">
    <location>
        <begin position="29"/>
        <end position="45"/>
    </location>
</feature>
<keyword evidence="2" id="KW-0732">Signal</keyword>
<evidence type="ECO:0000256" key="2">
    <source>
        <dbReference type="SAM" id="SignalP"/>
    </source>
</evidence>
<dbReference type="AlphaFoldDB" id="A0A516ITT3"/>
<feature type="region of interest" description="Disordered" evidence="1">
    <location>
        <begin position="23"/>
        <end position="61"/>
    </location>
</feature>
<keyword evidence="4" id="KW-1185">Reference proteome</keyword>
<proteinExistence type="predicted"/>
<gene>
    <name evidence="3" type="ORF">FMM02_10435</name>
</gene>
<evidence type="ECO:0000313" key="4">
    <source>
        <dbReference type="Proteomes" id="UP000321857"/>
    </source>
</evidence>
<organism evidence="3 4">
    <name type="scientific">Sphingomonas xanthus</name>
    <dbReference type="NCBI Taxonomy" id="2594473"/>
    <lineage>
        <taxon>Bacteria</taxon>
        <taxon>Pseudomonadati</taxon>
        <taxon>Pseudomonadota</taxon>
        <taxon>Alphaproteobacteria</taxon>
        <taxon>Sphingomonadales</taxon>
        <taxon>Sphingomonadaceae</taxon>
        <taxon>Sphingomonas</taxon>
    </lineage>
</organism>
<reference evidence="3 4" key="1">
    <citation type="submission" date="2019-07" db="EMBL/GenBank/DDBJ databases">
        <title>Sphingomonas AE3 Genome sequencing and assembly.</title>
        <authorList>
            <person name="Kim H."/>
        </authorList>
    </citation>
    <scope>NUCLEOTIDE SEQUENCE [LARGE SCALE GENOMIC DNA]</scope>
    <source>
        <strain evidence="3 4">AE3</strain>
    </source>
</reference>
<feature type="chain" id="PRO_5022136978" description="Secreted protein" evidence="2">
    <location>
        <begin position="18"/>
        <end position="74"/>
    </location>
</feature>
<dbReference type="EMBL" id="CP041659">
    <property type="protein sequence ID" value="QDP20332.1"/>
    <property type="molecule type" value="Genomic_DNA"/>
</dbReference>
<evidence type="ECO:0008006" key="5">
    <source>
        <dbReference type="Google" id="ProtNLM"/>
    </source>
</evidence>